<evidence type="ECO:0000256" key="1">
    <source>
        <dbReference type="ARBA" id="ARBA00006484"/>
    </source>
</evidence>
<gene>
    <name evidence="5" type="ORF">CLV47_11184</name>
</gene>
<evidence type="ECO:0000259" key="4">
    <source>
        <dbReference type="SMART" id="SM00822"/>
    </source>
</evidence>
<dbReference type="Pfam" id="PF00106">
    <property type="entry name" value="adh_short"/>
    <property type="match status" value="1"/>
</dbReference>
<dbReference type="InterPro" id="IPR002347">
    <property type="entry name" value="SDR_fam"/>
</dbReference>
<dbReference type="Proteomes" id="UP000237752">
    <property type="component" value="Unassembled WGS sequence"/>
</dbReference>
<dbReference type="PANTHER" id="PTHR43976">
    <property type="entry name" value="SHORT CHAIN DEHYDROGENASE"/>
    <property type="match status" value="1"/>
</dbReference>
<accession>A0A2T0ZYN9</accession>
<dbReference type="AlphaFoldDB" id="A0A2T0ZYN9"/>
<keyword evidence="6" id="KW-1185">Reference proteome</keyword>
<dbReference type="OrthoDB" id="9792003at2"/>
<organism evidence="5 6">
    <name type="scientific">Antricoccus suffuscus</name>
    <dbReference type="NCBI Taxonomy" id="1629062"/>
    <lineage>
        <taxon>Bacteria</taxon>
        <taxon>Bacillati</taxon>
        <taxon>Actinomycetota</taxon>
        <taxon>Actinomycetes</taxon>
        <taxon>Geodermatophilales</taxon>
        <taxon>Antricoccaceae</taxon>
        <taxon>Antricoccus</taxon>
    </lineage>
</organism>
<dbReference type="InterPro" id="IPR051911">
    <property type="entry name" value="SDR_oxidoreductase"/>
</dbReference>
<reference evidence="5 6" key="1">
    <citation type="submission" date="2018-03" db="EMBL/GenBank/DDBJ databases">
        <title>Genomic Encyclopedia of Archaeal and Bacterial Type Strains, Phase II (KMG-II): from individual species to whole genera.</title>
        <authorList>
            <person name="Goeker M."/>
        </authorList>
    </citation>
    <scope>NUCLEOTIDE SEQUENCE [LARGE SCALE GENOMIC DNA]</scope>
    <source>
        <strain evidence="5 6">DSM 100065</strain>
    </source>
</reference>
<dbReference type="PROSITE" id="PS00061">
    <property type="entry name" value="ADH_SHORT"/>
    <property type="match status" value="1"/>
</dbReference>
<evidence type="ECO:0000313" key="5">
    <source>
        <dbReference type="EMBL" id="PRZ41208.1"/>
    </source>
</evidence>
<dbReference type="InterPro" id="IPR057326">
    <property type="entry name" value="KR_dom"/>
</dbReference>
<dbReference type="SMART" id="SM00822">
    <property type="entry name" value="PKS_KR"/>
    <property type="match status" value="1"/>
</dbReference>
<dbReference type="SUPFAM" id="SSF51735">
    <property type="entry name" value="NAD(P)-binding Rossmann-fold domains"/>
    <property type="match status" value="1"/>
</dbReference>
<proteinExistence type="inferred from homology"/>
<dbReference type="RefSeq" id="WP_106349579.1">
    <property type="nucleotide sequence ID" value="NZ_PVUE01000011.1"/>
</dbReference>
<evidence type="ECO:0000256" key="2">
    <source>
        <dbReference type="ARBA" id="ARBA00023002"/>
    </source>
</evidence>
<feature type="domain" description="Ketoreductase" evidence="4">
    <location>
        <begin position="3"/>
        <end position="174"/>
    </location>
</feature>
<dbReference type="EMBL" id="PVUE01000011">
    <property type="protein sequence ID" value="PRZ41208.1"/>
    <property type="molecule type" value="Genomic_DNA"/>
</dbReference>
<sequence>MGSTAVITGASSGIGLATTRALAGAGWHVVATARHPESAQSLRDIADELPNVELRTLDVTDDQSVDSCIGSVYADRGSIELLVNNAGAGHRGTLEQLSLQEISQSMELNFFGVARVTKAVLPAMRAARSGRVITVTSLNGLVALPFSDAYNAAKFAVEGLMESLATVMREFGVHLSLLEPGPVRTAFFANVGGHASNIDAEDPYRELINRFNERITAMGSSGQSAESVADVIREIAADPSPALRYQPSTDAQAIAAQKLVDTTGRSILAGTGALLQP</sequence>
<comment type="caution">
    <text evidence="5">The sequence shown here is derived from an EMBL/GenBank/DDBJ whole genome shotgun (WGS) entry which is preliminary data.</text>
</comment>
<dbReference type="InterPro" id="IPR036291">
    <property type="entry name" value="NAD(P)-bd_dom_sf"/>
</dbReference>
<dbReference type="PANTHER" id="PTHR43976:SF16">
    <property type="entry name" value="SHORT-CHAIN DEHYDROGENASE_REDUCTASE FAMILY PROTEIN"/>
    <property type="match status" value="1"/>
</dbReference>
<name>A0A2T0ZYN9_9ACTN</name>
<dbReference type="Gene3D" id="3.40.50.720">
    <property type="entry name" value="NAD(P)-binding Rossmann-like Domain"/>
    <property type="match status" value="1"/>
</dbReference>
<dbReference type="PRINTS" id="PR00081">
    <property type="entry name" value="GDHRDH"/>
</dbReference>
<protein>
    <submittedName>
        <fullName evidence="5">Short-subunit dehydrogenase</fullName>
    </submittedName>
</protein>
<dbReference type="InterPro" id="IPR020904">
    <property type="entry name" value="Sc_DH/Rdtase_CS"/>
</dbReference>
<evidence type="ECO:0000256" key="3">
    <source>
        <dbReference type="RuleBase" id="RU000363"/>
    </source>
</evidence>
<evidence type="ECO:0000313" key="6">
    <source>
        <dbReference type="Proteomes" id="UP000237752"/>
    </source>
</evidence>
<dbReference type="GO" id="GO:0016491">
    <property type="term" value="F:oxidoreductase activity"/>
    <property type="evidence" value="ECO:0007669"/>
    <property type="project" value="UniProtKB-KW"/>
</dbReference>
<keyword evidence="2" id="KW-0560">Oxidoreductase</keyword>
<dbReference type="CDD" id="cd05374">
    <property type="entry name" value="17beta-HSD-like_SDR_c"/>
    <property type="match status" value="1"/>
</dbReference>
<comment type="similarity">
    <text evidence="1 3">Belongs to the short-chain dehydrogenases/reductases (SDR) family.</text>
</comment>
<dbReference type="PRINTS" id="PR00080">
    <property type="entry name" value="SDRFAMILY"/>
</dbReference>